<dbReference type="GO" id="GO:0005886">
    <property type="term" value="C:plasma membrane"/>
    <property type="evidence" value="ECO:0007669"/>
    <property type="project" value="TreeGrafter"/>
</dbReference>
<evidence type="ECO:0000256" key="2">
    <source>
        <dbReference type="ARBA" id="ARBA00022553"/>
    </source>
</evidence>
<dbReference type="Proteomes" id="UP000015103">
    <property type="component" value="Unassembled WGS sequence"/>
</dbReference>
<dbReference type="PANTHER" id="PTHR10972:SF205">
    <property type="entry name" value="OXYSTEROL-BINDING PROTEIN 1"/>
    <property type="match status" value="1"/>
</dbReference>
<dbReference type="InterPro" id="IPR000648">
    <property type="entry name" value="Oxysterol-bd"/>
</dbReference>
<evidence type="ECO:0000256" key="3">
    <source>
        <dbReference type="SAM" id="MobiDB-lite"/>
    </source>
</evidence>
<proteinExistence type="inferred from homology"/>
<dbReference type="HOGENOM" id="CLU_007105_6_1_1"/>
<dbReference type="EMBL" id="ACPB03001717">
    <property type="status" value="NOT_ANNOTATED_CDS"/>
    <property type="molecule type" value="Genomic_DNA"/>
</dbReference>
<dbReference type="GO" id="GO:0097038">
    <property type="term" value="C:perinuclear endoplasmic reticulum"/>
    <property type="evidence" value="ECO:0007669"/>
    <property type="project" value="TreeGrafter"/>
</dbReference>
<dbReference type="InterPro" id="IPR037239">
    <property type="entry name" value="OSBP_sf"/>
</dbReference>
<evidence type="ECO:0000313" key="5">
    <source>
        <dbReference type="Proteomes" id="UP000015103"/>
    </source>
</evidence>
<evidence type="ECO:0000256" key="1">
    <source>
        <dbReference type="ARBA" id="ARBA00008842"/>
    </source>
</evidence>
<dbReference type="AlphaFoldDB" id="T1HZJ1"/>
<dbReference type="GO" id="GO:0032934">
    <property type="term" value="F:sterol binding"/>
    <property type="evidence" value="ECO:0007669"/>
    <property type="project" value="TreeGrafter"/>
</dbReference>
<dbReference type="EnsemblMetazoa" id="RPRC009461-RA">
    <property type="protein sequence ID" value="RPRC009461-PA"/>
    <property type="gene ID" value="RPRC009461"/>
</dbReference>
<dbReference type="PANTHER" id="PTHR10972">
    <property type="entry name" value="OXYSTEROL-BINDING PROTEIN-RELATED"/>
    <property type="match status" value="1"/>
</dbReference>
<protein>
    <submittedName>
        <fullName evidence="4">Uncharacterized protein</fullName>
    </submittedName>
</protein>
<reference evidence="4" key="1">
    <citation type="submission" date="2015-05" db="UniProtKB">
        <authorList>
            <consortium name="EnsemblMetazoa"/>
        </authorList>
    </citation>
    <scope>IDENTIFICATION</scope>
</reference>
<name>T1HZJ1_RHOPR</name>
<dbReference type="Pfam" id="PF01237">
    <property type="entry name" value="Oxysterol_BP"/>
    <property type="match status" value="1"/>
</dbReference>
<keyword evidence="5" id="KW-1185">Reference proteome</keyword>
<dbReference type="InParanoid" id="T1HZJ1"/>
<dbReference type="EMBL" id="ACPB03001716">
    <property type="status" value="NOT_ANNOTATED_CDS"/>
    <property type="molecule type" value="Genomic_DNA"/>
</dbReference>
<keyword evidence="2" id="KW-0597">Phosphoprotein</keyword>
<accession>T1HZJ1</accession>
<dbReference type="eggNOG" id="KOG1737">
    <property type="taxonomic scope" value="Eukaryota"/>
</dbReference>
<feature type="compositionally biased region" description="Basic and acidic residues" evidence="3">
    <location>
        <begin position="93"/>
        <end position="104"/>
    </location>
</feature>
<evidence type="ECO:0000313" key="4">
    <source>
        <dbReference type="EnsemblMetazoa" id="RPRC009461-PA"/>
    </source>
</evidence>
<dbReference type="OMA" id="CKENADW"/>
<feature type="region of interest" description="Disordered" evidence="3">
    <location>
        <begin position="93"/>
        <end position="118"/>
    </location>
</feature>
<sequence>MRGLNKYVQMLSNEINDSSNKIFIAITKSMVIRGYLVCPDCDKYYNFTVLACQMNEQEDGVAPTDSRNRPDQRLMEEGKWDEANAVKIELEEKQRAARRQRESSAEQATSGGQPYPPYEPVWFKKETEPITGNIVHVFKGDYWTCKENADWSRCPNIF</sequence>
<dbReference type="GO" id="GO:0005829">
    <property type="term" value="C:cytosol"/>
    <property type="evidence" value="ECO:0007669"/>
    <property type="project" value="TreeGrafter"/>
</dbReference>
<dbReference type="STRING" id="13249.T1HZJ1"/>
<organism evidence="4 5">
    <name type="scientific">Rhodnius prolixus</name>
    <name type="common">Triatomid bug</name>
    <dbReference type="NCBI Taxonomy" id="13249"/>
    <lineage>
        <taxon>Eukaryota</taxon>
        <taxon>Metazoa</taxon>
        <taxon>Ecdysozoa</taxon>
        <taxon>Arthropoda</taxon>
        <taxon>Hexapoda</taxon>
        <taxon>Insecta</taxon>
        <taxon>Pterygota</taxon>
        <taxon>Neoptera</taxon>
        <taxon>Paraneoptera</taxon>
        <taxon>Hemiptera</taxon>
        <taxon>Heteroptera</taxon>
        <taxon>Panheteroptera</taxon>
        <taxon>Cimicomorpha</taxon>
        <taxon>Reduviidae</taxon>
        <taxon>Triatominae</taxon>
        <taxon>Rhodnius</taxon>
    </lineage>
</organism>
<dbReference type="VEuPathDB" id="VectorBase:RPRC009461"/>
<comment type="similarity">
    <text evidence="1">Belongs to the OSBP family.</text>
</comment>
<dbReference type="SUPFAM" id="SSF144000">
    <property type="entry name" value="Oxysterol-binding protein-like"/>
    <property type="match status" value="1"/>
</dbReference>
<dbReference type="EMBL" id="ACPB03001718">
    <property type="status" value="NOT_ANNOTATED_CDS"/>
    <property type="molecule type" value="Genomic_DNA"/>
</dbReference>